<keyword evidence="6" id="KW-1185">Reference proteome</keyword>
<dbReference type="PANTHER" id="PTHR43180:SF16">
    <property type="entry name" value="BACILYSIN BIOSYNTHESIS OXIDOREDUCTASE BACC"/>
    <property type="match status" value="1"/>
</dbReference>
<sequence>MSPSHLTEEADSSWSIVQKIRQSPPVDLTKPYDTATLSGKSILITGGASGFGAAFARHWARHGAHIFIGDVNDAAGEELVAELRAISPEEAEGVGRNCQHFYFHCDVTSWDDQVRLFKSAIAASPTKGIDCVVAGAGIVDLSSAFDEPKRRVGADDDEPAEPKLKVVEVNLKGVMYTTHLALYYLPKNGTRTRKRSRGSNGVEREEEEEQGRGGGQARDRHVLLVSSIAGLLPLPSQTEYTASKHAVMGVFRSLRGTSWCRGVRVNVINPYFVETPLLTGGALALLAGAPKGQVEDVVDAATRLVADEGIVGRALVIGPKMRVVDGEDGLPKLEVEAGAVADAKRDEPRTQAVWEVYGHDYEKVETFVWRFITMLNAVKATYGWVRTAKEWWRIFRGTAGRRGQDQKNK</sequence>
<dbReference type="SUPFAM" id="SSF51735">
    <property type="entry name" value="NAD(P)-binding Rossmann-fold domains"/>
    <property type="match status" value="1"/>
</dbReference>
<keyword evidence="3" id="KW-0560">Oxidoreductase</keyword>
<protein>
    <submittedName>
        <fullName evidence="5">Dehydrogenase</fullName>
    </submittedName>
</protein>
<evidence type="ECO:0000256" key="2">
    <source>
        <dbReference type="ARBA" id="ARBA00022857"/>
    </source>
</evidence>
<organism evidence="5 6">
    <name type="scientific">Cladorrhinum samala</name>
    <dbReference type="NCBI Taxonomy" id="585594"/>
    <lineage>
        <taxon>Eukaryota</taxon>
        <taxon>Fungi</taxon>
        <taxon>Dikarya</taxon>
        <taxon>Ascomycota</taxon>
        <taxon>Pezizomycotina</taxon>
        <taxon>Sordariomycetes</taxon>
        <taxon>Sordariomycetidae</taxon>
        <taxon>Sordariales</taxon>
        <taxon>Podosporaceae</taxon>
        <taxon>Cladorrhinum</taxon>
    </lineage>
</organism>
<dbReference type="AlphaFoldDB" id="A0AAV9HEH3"/>
<dbReference type="EMBL" id="MU865075">
    <property type="protein sequence ID" value="KAK4458296.1"/>
    <property type="molecule type" value="Genomic_DNA"/>
</dbReference>
<comment type="caution">
    <text evidence="5">The sequence shown here is derived from an EMBL/GenBank/DDBJ whole genome shotgun (WGS) entry which is preliminary data.</text>
</comment>
<keyword evidence="2" id="KW-0521">NADP</keyword>
<dbReference type="InterPro" id="IPR020904">
    <property type="entry name" value="Sc_DH/Rdtase_CS"/>
</dbReference>
<dbReference type="PROSITE" id="PS00061">
    <property type="entry name" value="ADH_SHORT"/>
    <property type="match status" value="1"/>
</dbReference>
<accession>A0AAV9HEH3</accession>
<dbReference type="InterPro" id="IPR002347">
    <property type="entry name" value="SDR_fam"/>
</dbReference>
<dbReference type="PANTHER" id="PTHR43180">
    <property type="entry name" value="3-OXOACYL-(ACYL-CARRIER-PROTEIN) REDUCTASE (AFU_ORTHOLOGUE AFUA_6G11210)"/>
    <property type="match status" value="1"/>
</dbReference>
<comment type="similarity">
    <text evidence="1">Belongs to the short-chain dehydrogenases/reductases (SDR) family.</text>
</comment>
<reference evidence="5" key="1">
    <citation type="journal article" date="2023" name="Mol. Phylogenet. Evol.">
        <title>Genome-scale phylogeny and comparative genomics of the fungal order Sordariales.</title>
        <authorList>
            <person name="Hensen N."/>
            <person name="Bonometti L."/>
            <person name="Westerberg I."/>
            <person name="Brannstrom I.O."/>
            <person name="Guillou S."/>
            <person name="Cros-Aarteil S."/>
            <person name="Calhoun S."/>
            <person name="Haridas S."/>
            <person name="Kuo A."/>
            <person name="Mondo S."/>
            <person name="Pangilinan J."/>
            <person name="Riley R."/>
            <person name="LaButti K."/>
            <person name="Andreopoulos B."/>
            <person name="Lipzen A."/>
            <person name="Chen C."/>
            <person name="Yan M."/>
            <person name="Daum C."/>
            <person name="Ng V."/>
            <person name="Clum A."/>
            <person name="Steindorff A."/>
            <person name="Ohm R.A."/>
            <person name="Martin F."/>
            <person name="Silar P."/>
            <person name="Natvig D.O."/>
            <person name="Lalanne C."/>
            <person name="Gautier V."/>
            <person name="Ament-Velasquez S.L."/>
            <person name="Kruys A."/>
            <person name="Hutchinson M.I."/>
            <person name="Powell A.J."/>
            <person name="Barry K."/>
            <person name="Miller A.N."/>
            <person name="Grigoriev I.V."/>
            <person name="Debuchy R."/>
            <person name="Gladieux P."/>
            <person name="Hiltunen Thoren M."/>
            <person name="Johannesson H."/>
        </authorList>
    </citation>
    <scope>NUCLEOTIDE SEQUENCE</scope>
    <source>
        <strain evidence="5">PSN324</strain>
    </source>
</reference>
<dbReference type="Proteomes" id="UP001321749">
    <property type="component" value="Unassembled WGS sequence"/>
</dbReference>
<evidence type="ECO:0000313" key="6">
    <source>
        <dbReference type="Proteomes" id="UP001321749"/>
    </source>
</evidence>
<evidence type="ECO:0000256" key="4">
    <source>
        <dbReference type="SAM" id="MobiDB-lite"/>
    </source>
</evidence>
<proteinExistence type="inferred from homology"/>
<name>A0AAV9HEH3_9PEZI</name>
<evidence type="ECO:0000256" key="3">
    <source>
        <dbReference type="ARBA" id="ARBA00023002"/>
    </source>
</evidence>
<reference evidence="5" key="2">
    <citation type="submission" date="2023-06" db="EMBL/GenBank/DDBJ databases">
        <authorList>
            <consortium name="Lawrence Berkeley National Laboratory"/>
            <person name="Mondo S.J."/>
            <person name="Hensen N."/>
            <person name="Bonometti L."/>
            <person name="Westerberg I."/>
            <person name="Brannstrom I.O."/>
            <person name="Guillou S."/>
            <person name="Cros-Aarteil S."/>
            <person name="Calhoun S."/>
            <person name="Haridas S."/>
            <person name="Kuo A."/>
            <person name="Pangilinan J."/>
            <person name="Riley R."/>
            <person name="Labutti K."/>
            <person name="Andreopoulos B."/>
            <person name="Lipzen A."/>
            <person name="Chen C."/>
            <person name="Yanf M."/>
            <person name="Daum C."/>
            <person name="Ng V."/>
            <person name="Clum A."/>
            <person name="Steindorff A."/>
            <person name="Ohm R."/>
            <person name="Martin F."/>
            <person name="Silar P."/>
            <person name="Natvig D."/>
            <person name="Lalanne C."/>
            <person name="Gautier V."/>
            <person name="Ament-Velasquez S.L."/>
            <person name="Kruys A."/>
            <person name="Hutchinson M.I."/>
            <person name="Powell A.J."/>
            <person name="Barry K."/>
            <person name="Miller A.N."/>
            <person name="Grigoriev I.V."/>
            <person name="Debuchy R."/>
            <person name="Gladieux P."/>
            <person name="Thoren M.H."/>
            <person name="Johannesson H."/>
        </authorList>
    </citation>
    <scope>NUCLEOTIDE SEQUENCE</scope>
    <source>
        <strain evidence="5">PSN324</strain>
    </source>
</reference>
<evidence type="ECO:0000313" key="5">
    <source>
        <dbReference type="EMBL" id="KAK4458296.1"/>
    </source>
</evidence>
<dbReference type="Pfam" id="PF00106">
    <property type="entry name" value="adh_short"/>
    <property type="match status" value="2"/>
</dbReference>
<dbReference type="InterPro" id="IPR036291">
    <property type="entry name" value="NAD(P)-bd_dom_sf"/>
</dbReference>
<dbReference type="GO" id="GO:0016491">
    <property type="term" value="F:oxidoreductase activity"/>
    <property type="evidence" value="ECO:0007669"/>
    <property type="project" value="UniProtKB-KW"/>
</dbReference>
<dbReference type="Gene3D" id="3.40.50.720">
    <property type="entry name" value="NAD(P)-binding Rossmann-like Domain"/>
    <property type="match status" value="1"/>
</dbReference>
<gene>
    <name evidence="5" type="ORF">QBC42DRAFT_277143</name>
</gene>
<evidence type="ECO:0000256" key="1">
    <source>
        <dbReference type="ARBA" id="ARBA00006484"/>
    </source>
</evidence>
<feature type="region of interest" description="Disordered" evidence="4">
    <location>
        <begin position="191"/>
        <end position="217"/>
    </location>
</feature>
<dbReference type="PRINTS" id="PR00081">
    <property type="entry name" value="GDHRDH"/>
</dbReference>